<dbReference type="AlphaFoldDB" id="A0A6J1DBS4"/>
<accession>A0A6J1DBS4</accession>
<organism evidence="2 3">
    <name type="scientific">Momordica charantia</name>
    <name type="common">Bitter gourd</name>
    <name type="synonym">Balsam pear</name>
    <dbReference type="NCBI Taxonomy" id="3673"/>
    <lineage>
        <taxon>Eukaryota</taxon>
        <taxon>Viridiplantae</taxon>
        <taxon>Streptophyta</taxon>
        <taxon>Embryophyta</taxon>
        <taxon>Tracheophyta</taxon>
        <taxon>Spermatophyta</taxon>
        <taxon>Magnoliopsida</taxon>
        <taxon>eudicotyledons</taxon>
        <taxon>Gunneridae</taxon>
        <taxon>Pentapetalae</taxon>
        <taxon>rosids</taxon>
        <taxon>fabids</taxon>
        <taxon>Cucurbitales</taxon>
        <taxon>Cucurbitaceae</taxon>
        <taxon>Momordiceae</taxon>
        <taxon>Momordica</taxon>
    </lineage>
</organism>
<sequence length="322" mass="36924">MNLVSRVHQNLFPLVRSNKLLLILLLFPPLLFPFYPLLFHLPCPFFLFLLIMVQQLLLVSLLFLLHFLIVTMLTITPLLQFLQHKILCLLLPSPIHPLPLILARLHLFPHLLPFLKNSESHATPFVSSPTTISDNSESHVPAISESPTSVTTQPHITNVHPMITRAKPGFLNLRHGLPLLPFSILFQVNPPLFGLLLNVLNGKMLWLRNIKLWLVMVLVILSNHHPCIRLLDLSGYIKSSYDQMERLRGIKLVWWLAVLTKLVGLITLRLLAQLLNRPLFVLLFLLPFSSNGTFGNSMYIMPFQMVMFKRMCICLNPKVLLM</sequence>
<gene>
    <name evidence="3" type="primary">LOC111019038</name>
</gene>
<dbReference type="RefSeq" id="XP_022151024.1">
    <property type="nucleotide sequence ID" value="XM_022295332.1"/>
</dbReference>
<feature type="transmembrane region" description="Helical" evidence="1">
    <location>
        <begin position="20"/>
        <end position="39"/>
    </location>
</feature>
<keyword evidence="2" id="KW-1185">Reference proteome</keyword>
<dbReference type="KEGG" id="mcha:111019038"/>
<keyword evidence="1" id="KW-0812">Transmembrane</keyword>
<feature type="transmembrane region" description="Helical" evidence="1">
    <location>
        <begin position="278"/>
        <end position="301"/>
    </location>
</feature>
<dbReference type="GeneID" id="111019038"/>
<evidence type="ECO:0000313" key="2">
    <source>
        <dbReference type="Proteomes" id="UP000504603"/>
    </source>
</evidence>
<feature type="transmembrane region" description="Helical" evidence="1">
    <location>
        <begin position="177"/>
        <end position="200"/>
    </location>
</feature>
<evidence type="ECO:0000256" key="1">
    <source>
        <dbReference type="SAM" id="Phobius"/>
    </source>
</evidence>
<feature type="transmembrane region" description="Helical" evidence="1">
    <location>
        <begin position="252"/>
        <end position="272"/>
    </location>
</feature>
<dbReference type="Proteomes" id="UP000504603">
    <property type="component" value="Unplaced"/>
</dbReference>
<feature type="transmembrane region" description="Helical" evidence="1">
    <location>
        <begin position="45"/>
        <end position="75"/>
    </location>
</feature>
<name>A0A6J1DBS4_MOMCH</name>
<keyword evidence="1" id="KW-0472">Membrane</keyword>
<proteinExistence type="predicted"/>
<keyword evidence="1" id="KW-1133">Transmembrane helix</keyword>
<protein>
    <submittedName>
        <fullName evidence="3">Uncharacterized protein LOC111019038</fullName>
    </submittedName>
</protein>
<evidence type="ECO:0000313" key="3">
    <source>
        <dbReference type="RefSeq" id="XP_022151024.1"/>
    </source>
</evidence>
<reference evidence="3" key="1">
    <citation type="submission" date="2025-08" db="UniProtKB">
        <authorList>
            <consortium name="RefSeq"/>
        </authorList>
    </citation>
    <scope>IDENTIFICATION</scope>
    <source>
        <strain evidence="3">OHB3-1</strain>
    </source>
</reference>